<dbReference type="Proteomes" id="UP000505306">
    <property type="component" value="Chromosome"/>
</dbReference>
<dbReference type="InterPro" id="IPR037053">
    <property type="entry name" value="Phage_tail_collar_dom_sf"/>
</dbReference>
<organism evidence="2 3">
    <name type="scientific">Rasiella rasia</name>
    <dbReference type="NCBI Taxonomy" id="2744027"/>
    <lineage>
        <taxon>Bacteria</taxon>
        <taxon>Pseudomonadati</taxon>
        <taxon>Bacteroidota</taxon>
        <taxon>Flavobacteriia</taxon>
        <taxon>Flavobacteriales</taxon>
        <taxon>Flavobacteriaceae</taxon>
        <taxon>Rasiella</taxon>
    </lineage>
</organism>
<evidence type="ECO:0000313" key="2">
    <source>
        <dbReference type="EMBL" id="QIE58284.1"/>
    </source>
</evidence>
<dbReference type="Pfam" id="PF07484">
    <property type="entry name" value="Collar"/>
    <property type="match status" value="1"/>
</dbReference>
<keyword evidence="3" id="KW-1185">Reference proteome</keyword>
<accession>A0A6G6GIE0</accession>
<protein>
    <submittedName>
        <fullName evidence="2">Phage tail protein</fullName>
    </submittedName>
</protein>
<dbReference type="InterPro" id="IPR011083">
    <property type="entry name" value="Phage_tail_collar_dom"/>
</dbReference>
<dbReference type="EMBL" id="CP049057">
    <property type="protein sequence ID" value="QIE58284.1"/>
    <property type="molecule type" value="Genomic_DNA"/>
</dbReference>
<dbReference type="SUPFAM" id="SSF88874">
    <property type="entry name" value="Receptor-binding domain of short tail fibre protein gp12"/>
    <property type="match status" value="1"/>
</dbReference>
<sequence length="184" mass="18906">MDPFIAQIVMFGGNFAPRGWANCDGQLLPISQYQALFSLLGTMYGGDGRTTFGLPELRGRMAMHVGNGPGLSNRQQGQKGGQETVVATVATLANHTHTASSTATTTIAVAASSGGEGIASGQVISNHPGAFSEDSTPGATLGGVTSTAATTVNPIGGQQQQNNVPPFQVVRFIIALEGTYPSRN</sequence>
<feature type="domain" description="Phage tail collar" evidence="1">
    <location>
        <begin position="7"/>
        <end position="61"/>
    </location>
</feature>
<reference evidence="2 3" key="1">
    <citation type="submission" date="2020-02" db="EMBL/GenBank/DDBJ databases">
        <title>Complete genome sequence of Flavobacteriaceae bacterium.</title>
        <authorList>
            <person name="Kim S.-J."/>
            <person name="Kim Y.-S."/>
            <person name="Kim K.-H."/>
        </authorList>
    </citation>
    <scope>NUCLEOTIDE SEQUENCE [LARGE SCALE GENOMIC DNA]</scope>
    <source>
        <strain evidence="2 3">RR4-40</strain>
    </source>
</reference>
<dbReference type="Gene3D" id="3.90.1340.10">
    <property type="entry name" value="Phage tail collar domain"/>
    <property type="match status" value="1"/>
</dbReference>
<dbReference type="AlphaFoldDB" id="A0A6G6GIE0"/>
<evidence type="ECO:0000313" key="3">
    <source>
        <dbReference type="Proteomes" id="UP000505306"/>
    </source>
</evidence>
<dbReference type="KEGG" id="mgel:G5B37_01480"/>
<dbReference type="RefSeq" id="WP_164678291.1">
    <property type="nucleotide sequence ID" value="NZ_CP049057.1"/>
</dbReference>
<name>A0A6G6GIE0_9FLAO</name>
<proteinExistence type="predicted"/>
<gene>
    <name evidence="2" type="ORF">G5B37_01480</name>
</gene>
<evidence type="ECO:0000259" key="1">
    <source>
        <dbReference type="Pfam" id="PF07484"/>
    </source>
</evidence>